<proteinExistence type="inferred from homology"/>
<evidence type="ECO:0000256" key="2">
    <source>
        <dbReference type="ARBA" id="ARBA00004496"/>
    </source>
</evidence>
<dbReference type="PANTHER" id="PTHR34982">
    <property type="entry name" value="YOP PROTEINS TRANSLOCATION PROTEIN L"/>
    <property type="match status" value="1"/>
</dbReference>
<keyword evidence="7" id="KW-1005">Bacterial flagellum biogenesis</keyword>
<evidence type="ECO:0000256" key="8">
    <source>
        <dbReference type="ARBA" id="ARBA00022927"/>
    </source>
</evidence>
<dbReference type="Pfam" id="PF02108">
    <property type="entry name" value="FliH"/>
    <property type="match status" value="1"/>
</dbReference>
<dbReference type="GO" id="GO:0044781">
    <property type="term" value="P:bacterial-type flagellum organization"/>
    <property type="evidence" value="ECO:0007669"/>
    <property type="project" value="UniProtKB-KW"/>
</dbReference>
<keyword evidence="8" id="KW-0653">Protein transport</keyword>
<evidence type="ECO:0000259" key="10">
    <source>
        <dbReference type="Pfam" id="PF02108"/>
    </source>
</evidence>
<dbReference type="AlphaFoldDB" id="B8CVN3"/>
<evidence type="ECO:0000256" key="9">
    <source>
        <dbReference type="ARBA" id="ARBA00023225"/>
    </source>
</evidence>
<keyword evidence="11" id="KW-0282">Flagellum</keyword>
<dbReference type="EMBL" id="CP000472">
    <property type="protein sequence ID" value="ACJ31709.1"/>
    <property type="molecule type" value="Genomic_DNA"/>
</dbReference>
<dbReference type="STRING" id="225849.swp_5094"/>
<accession>B8CVN3</accession>
<keyword evidence="11" id="KW-0966">Cell projection</keyword>
<dbReference type="NCBIfam" id="NF009925">
    <property type="entry name" value="PRK13386.1"/>
    <property type="match status" value="1"/>
</dbReference>
<dbReference type="HOGENOM" id="CLU_062625_3_0_6"/>
<dbReference type="RefSeq" id="WP_020915036.1">
    <property type="nucleotide sequence ID" value="NC_011566.1"/>
</dbReference>
<dbReference type="Proteomes" id="UP000000753">
    <property type="component" value="Chromosome"/>
</dbReference>
<keyword evidence="6" id="KW-0963">Cytoplasm</keyword>
<sequence length="252" mass="27398">MTSASRKPLPHWRLTGDHARKHRFSPLVTIETNQEQAEGNWQDFQQAFDKGYDEGVQKGHQAGFESGAEEGRKAGHAAGFHQGRIEGQQKGKDSIDADLNSIIAPLGALKALLEEGHAEQVSQQQSLILELVKRVSLQVIRCELTLQPQQILGLVEETLAALPDDPSQVKIHLEPSAVDKLRELAADKIQDWSLVADASISAGGCRIVSATSDADASVETRLNSCMAQVENHLQQSTTQNVTITPEAQVETA</sequence>
<evidence type="ECO:0000313" key="11">
    <source>
        <dbReference type="EMBL" id="ACJ31709.1"/>
    </source>
</evidence>
<evidence type="ECO:0000256" key="4">
    <source>
        <dbReference type="ARBA" id="ARBA00016507"/>
    </source>
</evidence>
<dbReference type="eggNOG" id="COG1317">
    <property type="taxonomic scope" value="Bacteria"/>
</dbReference>
<dbReference type="KEGG" id="swp:swp_5094"/>
<dbReference type="PANTHER" id="PTHR34982:SF1">
    <property type="entry name" value="FLAGELLAR ASSEMBLY PROTEIN FLIH"/>
    <property type="match status" value="1"/>
</dbReference>
<dbReference type="InterPro" id="IPR018035">
    <property type="entry name" value="Flagellar_FliH/T3SS_HrpE"/>
</dbReference>
<keyword evidence="9" id="KW-1006">Bacterial flagellum protein export</keyword>
<evidence type="ECO:0000256" key="6">
    <source>
        <dbReference type="ARBA" id="ARBA00022490"/>
    </source>
</evidence>
<keyword evidence="11" id="KW-0969">Cilium</keyword>
<organism evidence="11 12">
    <name type="scientific">Shewanella piezotolerans (strain WP3 / JCM 13877)</name>
    <dbReference type="NCBI Taxonomy" id="225849"/>
    <lineage>
        <taxon>Bacteria</taxon>
        <taxon>Pseudomonadati</taxon>
        <taxon>Pseudomonadota</taxon>
        <taxon>Gammaproteobacteria</taxon>
        <taxon>Alteromonadales</taxon>
        <taxon>Shewanellaceae</taxon>
        <taxon>Shewanella</taxon>
    </lineage>
</organism>
<dbReference type="GO" id="GO:0015031">
    <property type="term" value="P:protein transport"/>
    <property type="evidence" value="ECO:0007669"/>
    <property type="project" value="UniProtKB-KW"/>
</dbReference>
<dbReference type="GO" id="GO:0005829">
    <property type="term" value="C:cytosol"/>
    <property type="evidence" value="ECO:0007669"/>
    <property type="project" value="TreeGrafter"/>
</dbReference>
<evidence type="ECO:0000256" key="3">
    <source>
        <dbReference type="ARBA" id="ARBA00006602"/>
    </source>
</evidence>
<dbReference type="GO" id="GO:0009288">
    <property type="term" value="C:bacterial-type flagellum"/>
    <property type="evidence" value="ECO:0007669"/>
    <property type="project" value="InterPro"/>
</dbReference>
<feature type="domain" description="Flagellar assembly protein FliH/Type III secretion system HrpE" evidence="10">
    <location>
        <begin position="103"/>
        <end position="224"/>
    </location>
</feature>
<comment type="subcellular location">
    <subcellularLocation>
        <location evidence="2">Cytoplasm</location>
    </subcellularLocation>
</comment>
<dbReference type="InterPro" id="IPR051472">
    <property type="entry name" value="T3SS_Stator/FliH"/>
</dbReference>
<evidence type="ECO:0000256" key="7">
    <source>
        <dbReference type="ARBA" id="ARBA00022795"/>
    </source>
</evidence>
<dbReference type="GO" id="GO:0003774">
    <property type="term" value="F:cytoskeletal motor activity"/>
    <property type="evidence" value="ECO:0007669"/>
    <property type="project" value="InterPro"/>
</dbReference>
<dbReference type="OrthoDB" id="6397640at2"/>
<evidence type="ECO:0000313" key="12">
    <source>
        <dbReference type="Proteomes" id="UP000000753"/>
    </source>
</evidence>
<name>B8CVN3_SHEPW</name>
<keyword evidence="12" id="KW-1185">Reference proteome</keyword>
<dbReference type="GO" id="GO:0071973">
    <property type="term" value="P:bacterial-type flagellum-dependent cell motility"/>
    <property type="evidence" value="ECO:0007669"/>
    <property type="project" value="InterPro"/>
</dbReference>
<evidence type="ECO:0000256" key="1">
    <source>
        <dbReference type="ARBA" id="ARBA00003041"/>
    </source>
</evidence>
<gene>
    <name evidence="11" type="ordered locus">swp_5094</name>
</gene>
<comment type="function">
    <text evidence="1">Needed for flagellar regrowth and assembly.</text>
</comment>
<comment type="similarity">
    <text evidence="3">Belongs to the FliH family.</text>
</comment>
<protein>
    <recommendedName>
        <fullName evidence="4">Flagellar assembly protein FliH</fullName>
    </recommendedName>
</protein>
<keyword evidence="5" id="KW-0813">Transport</keyword>
<reference evidence="11 12" key="1">
    <citation type="journal article" date="2008" name="PLoS ONE">
        <title>Environmental adaptation: genomic analysis of the piezotolerant and psychrotolerant deep-sea iron reducing bacterium Shewanella piezotolerans WP3.</title>
        <authorList>
            <person name="Wang F."/>
            <person name="Wang J."/>
            <person name="Jian H."/>
            <person name="Zhang B."/>
            <person name="Li S."/>
            <person name="Wang F."/>
            <person name="Zeng X."/>
            <person name="Gao L."/>
            <person name="Bartlett D.H."/>
            <person name="Yu J."/>
            <person name="Hu S."/>
            <person name="Xiao X."/>
        </authorList>
    </citation>
    <scope>NUCLEOTIDE SEQUENCE [LARGE SCALE GENOMIC DNA]</scope>
    <source>
        <strain evidence="12">WP3 / JCM 13877</strain>
    </source>
</reference>
<dbReference type="PRINTS" id="PR01003">
    <property type="entry name" value="FLGFLIH"/>
</dbReference>
<evidence type="ECO:0000256" key="5">
    <source>
        <dbReference type="ARBA" id="ARBA00022448"/>
    </source>
</evidence>
<dbReference type="InterPro" id="IPR000563">
    <property type="entry name" value="Flag_FliH"/>
</dbReference>